<feature type="non-terminal residue" evidence="1">
    <location>
        <position position="572"/>
    </location>
</feature>
<organism evidence="1 2">
    <name type="scientific">Phytophthora sojae (strain P6497)</name>
    <name type="common">Soybean stem and root rot agent</name>
    <name type="synonym">Phytophthora megasperma f. sp. glycines</name>
    <dbReference type="NCBI Taxonomy" id="1094619"/>
    <lineage>
        <taxon>Eukaryota</taxon>
        <taxon>Sar</taxon>
        <taxon>Stramenopiles</taxon>
        <taxon>Oomycota</taxon>
        <taxon>Peronosporomycetes</taxon>
        <taxon>Peronosporales</taxon>
        <taxon>Peronosporaceae</taxon>
        <taxon>Phytophthora</taxon>
    </lineage>
</organism>
<proteinExistence type="predicted"/>
<dbReference type="RefSeq" id="XP_009518539.1">
    <property type="nucleotide sequence ID" value="XM_009520244.1"/>
</dbReference>
<dbReference type="GeneID" id="20653172"/>
<gene>
    <name evidence="1" type="ORF">PHYSODRAFT_458951</name>
</gene>
<dbReference type="InParanoid" id="G4YYA0"/>
<accession>G4YYA0</accession>
<protein>
    <submittedName>
        <fullName evidence="1">Uncharacterized protein</fullName>
    </submittedName>
</protein>
<feature type="non-terminal residue" evidence="1">
    <location>
        <position position="1"/>
    </location>
</feature>
<evidence type="ECO:0000313" key="1">
    <source>
        <dbReference type="EMBL" id="EGZ23251.1"/>
    </source>
</evidence>
<keyword evidence="2" id="KW-1185">Reference proteome</keyword>
<dbReference type="EMBL" id="JH159152">
    <property type="protein sequence ID" value="EGZ23251.1"/>
    <property type="molecule type" value="Genomic_DNA"/>
</dbReference>
<name>G4YYA0_PHYSP</name>
<evidence type="ECO:0000313" key="2">
    <source>
        <dbReference type="Proteomes" id="UP000002640"/>
    </source>
</evidence>
<dbReference type="KEGG" id="psoj:PHYSODRAFT_458951"/>
<dbReference type="Proteomes" id="UP000002640">
    <property type="component" value="Unassembled WGS sequence"/>
</dbReference>
<reference evidence="1 2" key="1">
    <citation type="journal article" date="2006" name="Science">
        <title>Phytophthora genome sequences uncover evolutionary origins and mechanisms of pathogenesis.</title>
        <authorList>
            <person name="Tyler B.M."/>
            <person name="Tripathy S."/>
            <person name="Zhang X."/>
            <person name="Dehal P."/>
            <person name="Jiang R.H."/>
            <person name="Aerts A."/>
            <person name="Arredondo F.D."/>
            <person name="Baxter L."/>
            <person name="Bensasson D."/>
            <person name="Beynon J.L."/>
            <person name="Chapman J."/>
            <person name="Damasceno C.M."/>
            <person name="Dorrance A.E."/>
            <person name="Dou D."/>
            <person name="Dickerman A.W."/>
            <person name="Dubchak I.L."/>
            <person name="Garbelotto M."/>
            <person name="Gijzen M."/>
            <person name="Gordon S.G."/>
            <person name="Govers F."/>
            <person name="Grunwald N.J."/>
            <person name="Huang W."/>
            <person name="Ivors K.L."/>
            <person name="Jones R.W."/>
            <person name="Kamoun S."/>
            <person name="Krampis K."/>
            <person name="Lamour K.H."/>
            <person name="Lee M.K."/>
            <person name="McDonald W.H."/>
            <person name="Medina M."/>
            <person name="Meijer H.J."/>
            <person name="Nordberg E.K."/>
            <person name="Maclean D.J."/>
            <person name="Ospina-Giraldo M.D."/>
            <person name="Morris P.F."/>
            <person name="Phuntumart V."/>
            <person name="Putnam N.H."/>
            <person name="Rash S."/>
            <person name="Rose J.K."/>
            <person name="Sakihama Y."/>
            <person name="Salamov A.A."/>
            <person name="Savidor A."/>
            <person name="Scheuring C.F."/>
            <person name="Smith B.M."/>
            <person name="Sobral B.W."/>
            <person name="Terry A."/>
            <person name="Torto-Alalibo T.A."/>
            <person name="Win J."/>
            <person name="Xu Z."/>
            <person name="Zhang H."/>
            <person name="Grigoriev I.V."/>
            <person name="Rokhsar D.S."/>
            <person name="Boore J.L."/>
        </authorList>
    </citation>
    <scope>NUCLEOTIDE SEQUENCE [LARGE SCALE GENOMIC DNA]</scope>
    <source>
        <strain evidence="1 2">P6497</strain>
    </source>
</reference>
<sequence>SAAYLKTLARIAALDDRLGKDKPGVDINIPVRIIFSPGLAHIARCAGGDLKVLMDIRTAERTIRKQWKAYSDDDVLSPGALRCTFELSPMVADFDEWAVTSKTTEAMESLALGDVWFSQLSLAAELGPELEKDELQSRKTLGKLMTRVLNLGNRSRERSLGALGLFINAALKPGDFEAMCSAIALNQMTKNLSLGMWMDTHRWKWLAYSLFSKRARACSALQSLALLSIHNMRIAEMKEFAAILASEYPEEELFDCPRGAVEGREATLKRGAPIRWQFHDKGEAALTARAMVLDSSIPSVRTFSDDGESAWVNVLVPGYGRCQVQRGDLEFQEDNQDQSTQTTELTSLTLGFSACCAGTSSGLPVFLRAVGSTLKRLTLNGPRVDIDENWILESCPNIEELSTCGGLVDARLNFCGYRASNEPFPELNCYWDDVAALASDLQDPSNPLSNCVHRLRVRLNFIDGARRLKAAAKALLQMLRRNKSLEFLEVVVQPKYDGYFAEFRRHHRQPIGRALKPLPREGKAAFISVLSRQQATKTQEELRKPGIGQLNHVVKNIFAFAADPVLREVYFR</sequence>
<dbReference type="AlphaFoldDB" id="G4YYA0"/>